<organism evidence="1 2">
    <name type="scientific">Microcystis aeruginosa NIES-2521</name>
    <dbReference type="NCBI Taxonomy" id="2303983"/>
    <lineage>
        <taxon>Bacteria</taxon>
        <taxon>Bacillati</taxon>
        <taxon>Cyanobacteriota</taxon>
        <taxon>Cyanophyceae</taxon>
        <taxon>Oscillatoriophycideae</taxon>
        <taxon>Chroococcales</taxon>
        <taxon>Microcystaceae</taxon>
        <taxon>Microcystis</taxon>
    </lineage>
</organism>
<evidence type="ECO:0000313" key="1">
    <source>
        <dbReference type="EMBL" id="GCA79955.1"/>
    </source>
</evidence>
<dbReference type="EMBL" id="BHVQ01000020">
    <property type="protein sequence ID" value="GCA79955.1"/>
    <property type="molecule type" value="Genomic_DNA"/>
</dbReference>
<proteinExistence type="predicted"/>
<protein>
    <submittedName>
        <fullName evidence="1">Uncharacterized protein</fullName>
    </submittedName>
</protein>
<comment type="caution">
    <text evidence="1">The sequence shown here is derived from an EMBL/GenBank/DDBJ whole genome shotgun (WGS) entry which is preliminary data.</text>
</comment>
<accession>A0A5A5RYC3</accession>
<name>A0A5A5RYC3_MICAE</name>
<evidence type="ECO:0000313" key="2">
    <source>
        <dbReference type="Proteomes" id="UP000324689"/>
    </source>
</evidence>
<dbReference type="AlphaFoldDB" id="A0A5A5RYC3"/>
<reference evidence="1 2" key="1">
    <citation type="submission" date="2018-09" db="EMBL/GenBank/DDBJ databases">
        <title>Evolutionary history of phycoerythrin pigmentation in the water bloom-forming cyanobacterium Microcystis aeruginosa.</title>
        <authorList>
            <person name="Tanabe Y."/>
            <person name="Tanabe Y."/>
            <person name="Yamaguchi H."/>
        </authorList>
    </citation>
    <scope>NUCLEOTIDE SEQUENCE [LARGE SCALE GENOMIC DNA]</scope>
    <source>
        <strain evidence="1 2">NIES-2521</strain>
    </source>
</reference>
<sequence>MLISDISYIENVSDKNIEGSGRPFPAGAFFDSRKSLDIFGQAFADGYSKEILDLSAVTGYKSVEYKSITEATAKV</sequence>
<gene>
    <name evidence="1" type="ORF">MiTs_01956</name>
</gene>
<dbReference type="RefSeq" id="WP_149975275.1">
    <property type="nucleotide sequence ID" value="NZ_BHVQ01000020.1"/>
</dbReference>
<dbReference type="Proteomes" id="UP000324689">
    <property type="component" value="Unassembled WGS sequence"/>
</dbReference>